<feature type="transmembrane region" description="Helical" evidence="1">
    <location>
        <begin position="32"/>
        <end position="53"/>
    </location>
</feature>
<feature type="transmembrane region" description="Helical" evidence="1">
    <location>
        <begin position="65"/>
        <end position="91"/>
    </location>
</feature>
<organism evidence="2 3">
    <name type="scientific">Nothoprocta perdicaria</name>
    <name type="common">Chilean tinamou</name>
    <name type="synonym">Crypturus perdicarius</name>
    <dbReference type="NCBI Taxonomy" id="30464"/>
    <lineage>
        <taxon>Eukaryota</taxon>
        <taxon>Metazoa</taxon>
        <taxon>Chordata</taxon>
        <taxon>Craniata</taxon>
        <taxon>Vertebrata</taxon>
        <taxon>Euteleostomi</taxon>
        <taxon>Archelosauria</taxon>
        <taxon>Archosauria</taxon>
        <taxon>Dinosauria</taxon>
        <taxon>Saurischia</taxon>
        <taxon>Theropoda</taxon>
        <taxon>Coelurosauria</taxon>
        <taxon>Aves</taxon>
        <taxon>Palaeognathae</taxon>
        <taxon>Tinamiformes</taxon>
        <taxon>Tinamidae</taxon>
        <taxon>Nothoprocta</taxon>
    </lineage>
</organism>
<reference evidence="2" key="1">
    <citation type="submission" date="2025-08" db="UniProtKB">
        <authorList>
            <consortium name="Ensembl"/>
        </authorList>
    </citation>
    <scope>IDENTIFICATION</scope>
</reference>
<keyword evidence="1" id="KW-0812">Transmembrane</keyword>
<proteinExistence type="predicted"/>
<dbReference type="Proteomes" id="UP000694420">
    <property type="component" value="Unplaced"/>
</dbReference>
<evidence type="ECO:0000313" key="2">
    <source>
        <dbReference type="Ensembl" id="ENSNPEP00000001719.1"/>
    </source>
</evidence>
<evidence type="ECO:0000256" key="1">
    <source>
        <dbReference type="SAM" id="Phobius"/>
    </source>
</evidence>
<dbReference type="Ensembl" id="ENSNPET00000001750.1">
    <property type="protein sequence ID" value="ENSNPEP00000001719.1"/>
    <property type="gene ID" value="ENSNPEG00000001338.1"/>
</dbReference>
<dbReference type="AlphaFoldDB" id="A0A8C7E8I9"/>
<evidence type="ECO:0000313" key="3">
    <source>
        <dbReference type="Proteomes" id="UP000694420"/>
    </source>
</evidence>
<keyword evidence="3" id="KW-1185">Reference proteome</keyword>
<keyword evidence="1" id="KW-0472">Membrane</keyword>
<accession>A0A8C7E8I9</accession>
<sequence>MAAVGECSLPAPWRPVSLTHVEYPAGDFSGQLLAYLSLGPIFIIVGFITLIIFKRELHTVSPSLPSWHLLLTIICFFMPCCSYIHFIYWVLKEQVYLK</sequence>
<reference evidence="2" key="2">
    <citation type="submission" date="2025-09" db="UniProtKB">
        <authorList>
            <consortium name="Ensembl"/>
        </authorList>
    </citation>
    <scope>IDENTIFICATION</scope>
</reference>
<name>A0A8C7E8I9_NOTPE</name>
<protein>
    <submittedName>
        <fullName evidence="2">Uncharacterized protein</fullName>
    </submittedName>
</protein>
<keyword evidence="1" id="KW-1133">Transmembrane helix</keyword>